<evidence type="ECO:0000313" key="2">
    <source>
        <dbReference type="EMBL" id="JAW15833.1"/>
    </source>
</evidence>
<keyword evidence="1" id="KW-0732">Signal</keyword>
<name>A0A224Y545_9HEMI</name>
<feature type="signal peptide" evidence="1">
    <location>
        <begin position="1"/>
        <end position="22"/>
    </location>
</feature>
<organism evidence="2">
    <name type="scientific">Panstrongylus lignarius</name>
    <dbReference type="NCBI Taxonomy" id="156445"/>
    <lineage>
        <taxon>Eukaryota</taxon>
        <taxon>Metazoa</taxon>
        <taxon>Ecdysozoa</taxon>
        <taxon>Arthropoda</taxon>
        <taxon>Hexapoda</taxon>
        <taxon>Insecta</taxon>
        <taxon>Pterygota</taxon>
        <taxon>Neoptera</taxon>
        <taxon>Paraneoptera</taxon>
        <taxon>Hemiptera</taxon>
        <taxon>Heteroptera</taxon>
        <taxon>Panheteroptera</taxon>
        <taxon>Cimicomorpha</taxon>
        <taxon>Reduviidae</taxon>
        <taxon>Triatominae</taxon>
        <taxon>Panstrongylus</taxon>
    </lineage>
</organism>
<feature type="chain" id="PRO_5012081607" evidence="1">
    <location>
        <begin position="23"/>
        <end position="75"/>
    </location>
</feature>
<dbReference type="EMBL" id="GFTR01000593">
    <property type="protein sequence ID" value="JAW15833.1"/>
    <property type="molecule type" value="Transcribed_RNA"/>
</dbReference>
<dbReference type="AlphaFoldDB" id="A0A224Y545"/>
<reference evidence="2" key="1">
    <citation type="journal article" date="2018" name="PLoS Negl. Trop. Dis.">
        <title>An insight into the salivary gland and fat body transcriptome of Panstrongylus lignarius (Hemiptera: Heteroptera), the main vector of Chagas disease in Peru.</title>
        <authorList>
            <person name="Nevoa J.C."/>
            <person name="Mendes M.T."/>
            <person name="da Silva M.V."/>
            <person name="Soares S.C."/>
            <person name="Oliveira C.J.F."/>
            <person name="Ribeiro J.M.C."/>
        </authorList>
    </citation>
    <scope>NUCLEOTIDE SEQUENCE</scope>
</reference>
<evidence type="ECO:0000256" key="1">
    <source>
        <dbReference type="SAM" id="SignalP"/>
    </source>
</evidence>
<protein>
    <submittedName>
        <fullName evidence="2">Putative secreted protein</fullName>
    </submittedName>
</protein>
<sequence length="75" mass="8095">MGVNRPPPLLFAILLSHGQVCCNSSHRVFGGLPPHNPSNSLRKRPLLLRPPGLPFNNFLGILSAGIFSTCPSHLN</sequence>
<proteinExistence type="predicted"/>
<accession>A0A224Y545</accession>